<dbReference type="Pfam" id="PF17991">
    <property type="entry name" value="Thioredoxin_10"/>
    <property type="match status" value="1"/>
</dbReference>
<dbReference type="CDD" id="cd03012">
    <property type="entry name" value="TlpA_like_DipZ_like"/>
    <property type="match status" value="1"/>
</dbReference>
<protein>
    <submittedName>
        <fullName evidence="3">Thiol-disulfide isomerase</fullName>
    </submittedName>
</protein>
<dbReference type="InterPro" id="IPR000866">
    <property type="entry name" value="AhpC/TSA"/>
</dbReference>
<evidence type="ECO:0000256" key="1">
    <source>
        <dbReference type="SAM" id="Phobius"/>
    </source>
</evidence>
<dbReference type="InterPro" id="IPR041017">
    <property type="entry name" value="Thioredoxin_10"/>
</dbReference>
<accession>A0A2H0W1M8</accession>
<dbReference type="SUPFAM" id="SSF52833">
    <property type="entry name" value="Thioredoxin-like"/>
    <property type="match status" value="1"/>
</dbReference>
<dbReference type="Pfam" id="PF00578">
    <property type="entry name" value="AhpC-TSA"/>
    <property type="match status" value="1"/>
</dbReference>
<dbReference type="GO" id="GO:0016209">
    <property type="term" value="F:antioxidant activity"/>
    <property type="evidence" value="ECO:0007669"/>
    <property type="project" value="InterPro"/>
</dbReference>
<dbReference type="PROSITE" id="PS51352">
    <property type="entry name" value="THIOREDOXIN_2"/>
    <property type="match status" value="1"/>
</dbReference>
<sequence length="395" mass="44267">MAKSSKIILAVVIVGVVAIVGYVIKSDPFGDAYTFNQSILSTNSNDIVDRSIFNPNPIKAPDFQGIERWLNTPNGESISLTDLRGKVVLIDFWTYSCINCIRTLPYITEWDRKYRDQGLVIIGVHSPEFQFEKSADNVLNAIAEHNIEYPVAQDNDFKTWRAYRNQFWPAKYFIDHKGNIVWQHFGEGQYDESEKVIQQLLKDAGLIESGLGLSDVQGESVKDKNITPELYFGYSRLSPPNFSNWESIVPTPSGGSIPTRVAAKNLPLFNNPIQFSPPLDVQLHSFFLEGDWKIGDESSKLESESGKIVIHYRASKVNIVMQADAPVVAEVLIDGRPLNQSELGDDVVIQNGKSITTIQPSQLYNFINTGDEYEEHTLELIFQSSGAEAFAFTFG</sequence>
<keyword evidence="3" id="KW-0413">Isomerase</keyword>
<organism evidence="3 4">
    <name type="scientific">Candidatus Buchananbacteria bacterium CG10_big_fil_rev_8_21_14_0_10_42_9</name>
    <dbReference type="NCBI Taxonomy" id="1974526"/>
    <lineage>
        <taxon>Bacteria</taxon>
        <taxon>Candidatus Buchananiibacteriota</taxon>
    </lineage>
</organism>
<reference evidence="4" key="1">
    <citation type="submission" date="2017-09" db="EMBL/GenBank/DDBJ databases">
        <title>Depth-based differentiation of microbial function through sediment-hosted aquifers and enrichment of novel symbionts in the deep terrestrial subsurface.</title>
        <authorList>
            <person name="Probst A.J."/>
            <person name="Ladd B."/>
            <person name="Jarett J.K."/>
            <person name="Geller-Mcgrath D.E."/>
            <person name="Sieber C.M.K."/>
            <person name="Emerson J.B."/>
            <person name="Anantharaman K."/>
            <person name="Thomas B.C."/>
            <person name="Malmstrom R."/>
            <person name="Stieglmeier M."/>
            <person name="Klingl A."/>
            <person name="Woyke T."/>
            <person name="Ryan C.M."/>
            <person name="Banfield J.F."/>
        </authorList>
    </citation>
    <scope>NUCLEOTIDE SEQUENCE [LARGE SCALE GENOMIC DNA]</scope>
</reference>
<keyword evidence="1" id="KW-1133">Transmembrane helix</keyword>
<dbReference type="InterPro" id="IPR050553">
    <property type="entry name" value="Thioredoxin_ResA/DsbE_sf"/>
</dbReference>
<evidence type="ECO:0000313" key="3">
    <source>
        <dbReference type="EMBL" id="PIS05263.1"/>
    </source>
</evidence>
<dbReference type="PANTHER" id="PTHR42852:SF13">
    <property type="entry name" value="PROTEIN DIPZ"/>
    <property type="match status" value="1"/>
</dbReference>
<dbReference type="InterPro" id="IPR013766">
    <property type="entry name" value="Thioredoxin_domain"/>
</dbReference>
<dbReference type="Gene3D" id="2.60.120.260">
    <property type="entry name" value="Galactose-binding domain-like"/>
    <property type="match status" value="1"/>
</dbReference>
<dbReference type="Proteomes" id="UP000230935">
    <property type="component" value="Unassembled WGS sequence"/>
</dbReference>
<dbReference type="EMBL" id="PEZZ01000014">
    <property type="protein sequence ID" value="PIS05263.1"/>
    <property type="molecule type" value="Genomic_DNA"/>
</dbReference>
<dbReference type="InterPro" id="IPR036249">
    <property type="entry name" value="Thioredoxin-like_sf"/>
</dbReference>
<gene>
    <name evidence="3" type="ORF">COT81_02065</name>
</gene>
<name>A0A2H0W1M8_9BACT</name>
<dbReference type="PANTHER" id="PTHR42852">
    <property type="entry name" value="THIOL:DISULFIDE INTERCHANGE PROTEIN DSBE"/>
    <property type="match status" value="1"/>
</dbReference>
<feature type="domain" description="Thioredoxin" evidence="2">
    <location>
        <begin position="54"/>
        <end position="202"/>
    </location>
</feature>
<proteinExistence type="predicted"/>
<dbReference type="GO" id="GO:0016853">
    <property type="term" value="F:isomerase activity"/>
    <property type="evidence" value="ECO:0007669"/>
    <property type="project" value="UniProtKB-KW"/>
</dbReference>
<dbReference type="GO" id="GO:0016491">
    <property type="term" value="F:oxidoreductase activity"/>
    <property type="evidence" value="ECO:0007669"/>
    <property type="project" value="InterPro"/>
</dbReference>
<comment type="caution">
    <text evidence="3">The sequence shown here is derived from an EMBL/GenBank/DDBJ whole genome shotgun (WGS) entry which is preliminary data.</text>
</comment>
<evidence type="ECO:0000313" key="4">
    <source>
        <dbReference type="Proteomes" id="UP000230935"/>
    </source>
</evidence>
<keyword evidence="1" id="KW-0472">Membrane</keyword>
<keyword evidence="1" id="KW-0812">Transmembrane</keyword>
<dbReference type="AlphaFoldDB" id="A0A2H0W1M8"/>
<dbReference type="Gene3D" id="3.40.30.10">
    <property type="entry name" value="Glutaredoxin"/>
    <property type="match status" value="1"/>
</dbReference>
<evidence type="ECO:0000259" key="2">
    <source>
        <dbReference type="PROSITE" id="PS51352"/>
    </source>
</evidence>
<feature type="transmembrane region" description="Helical" evidence="1">
    <location>
        <begin position="7"/>
        <end position="24"/>
    </location>
</feature>